<dbReference type="Gene3D" id="3.30.70.1320">
    <property type="entry name" value="Multidrug efflux transporter AcrB pore domain like"/>
    <property type="match status" value="1"/>
</dbReference>
<comment type="caution">
    <text evidence="10">The sequence shown here is derived from an EMBL/GenBank/DDBJ whole genome shotgun (WGS) entry which is preliminary data.</text>
</comment>
<evidence type="ECO:0000256" key="5">
    <source>
        <dbReference type="ARBA" id="ARBA00022692"/>
    </source>
</evidence>
<keyword evidence="8" id="KW-0175">Coiled coil</keyword>
<feature type="transmembrane region" description="Helical" evidence="9">
    <location>
        <begin position="979"/>
        <end position="998"/>
    </location>
</feature>
<name>A0ABT6Y982_9BACT</name>
<protein>
    <submittedName>
        <fullName evidence="10">CusA/CzcA family heavy metal efflux RND transporter</fullName>
    </submittedName>
</protein>
<keyword evidence="5 9" id="KW-0812">Transmembrane</keyword>
<keyword evidence="7 9" id="KW-0472">Membrane</keyword>
<dbReference type="Gene3D" id="1.20.1640.10">
    <property type="entry name" value="Multidrug efflux transporter AcrB transmembrane domain"/>
    <property type="match status" value="2"/>
</dbReference>
<evidence type="ECO:0000313" key="11">
    <source>
        <dbReference type="Proteomes" id="UP001236507"/>
    </source>
</evidence>
<feature type="transmembrane region" description="Helical" evidence="9">
    <location>
        <begin position="906"/>
        <end position="924"/>
    </location>
</feature>
<feature type="transmembrane region" description="Helical" evidence="9">
    <location>
        <begin position="393"/>
        <end position="416"/>
    </location>
</feature>
<feature type="transmembrane region" description="Helical" evidence="9">
    <location>
        <begin position="367"/>
        <end position="387"/>
    </location>
</feature>
<evidence type="ECO:0000256" key="9">
    <source>
        <dbReference type="SAM" id="Phobius"/>
    </source>
</evidence>
<dbReference type="InterPro" id="IPR001036">
    <property type="entry name" value="Acrflvin-R"/>
</dbReference>
<sequence length="1442" mass="159132">MIDSLIRFSINQKLIIGLFVLSLIAWGGISLTQLTVDALPDITSNQVQVITQSPALPATEVEKFITIPLEISLRTVPNTKEIRSFSRMGLSIITVVFEDDVPIEKARQQVTEKLKEAEPNLIAGAGRPELAPITTGLGEFYQYTLAVDSKFKNNYSLTELRTIQDWIVKRQLLGIKGVVEVSSFGGNLKQYEVAINPERLSAANVTLNELFTALQDNNSNSGGSYIEKGTDAYFIRSEGMVKNVEDIGNIVVANRGGLPVLVKDVASVQFGHAVRYGAMTRNGEGEAVGAVVLLLKGASAQVVTQDVKARIKEIQKSLPEGITIQPFLDRSKLIDKAIGTVEKNLVEGGLIVIFVLVLLLGNLRAGLVVASVIPLCLLFSFSMMNLFGVSANLMSLGAIDFGLIVDGAVIIVEAIIHHLHERAQKAGNHTLTLTQQEMNDEVYHSAVNIRKSAAFGEIIILIVYFPILALTGIEGKMFKPMAQTVGFAIVGALILSLTYVPMMSSLLLSKKVNLKETISDKIINFLYRFYAPIIRWVLHHKAVVVGSAVAMFAGSLLLFSSLGGEFIPELNEGDFAVETLLHSNASLSQSIKMNTRAQQIILREFPDEVSQVVSRIGASEIPTDPMGINSCDLIIELKDMKHWKKAETMEELSAKMDDALSELPGVNFEFTQPIQMRFNELIAGTKSDVAIKIFGEDLDILYQKAQECAKHIAKIEGVGDLKVQQIEGVPQMVVDYNREKIAQYGLKIKELNALVKTAFAGEEAGVVYEGEKRFGLVVRLDSAYRKDLQNISDLYVDLPNGGKIPLSQVANISYQDAPTEIARDNARRRITIGINVRNRDVESLVYEIQQVLDKKVELPVGYNFVYGGAFENLNAAKSRLAIAVPVALFLIFALLFFTFNSLKEALIIFAAIPLSAIGGVMALWLRGMPFSVSAGIGFIALFGVAVLNGIVLIAYFNSLEKQGITDIYERIIEGTKTRFRPVVMTAAVASLGFLPMALSHSPGAEVQRPLATVVIGGLISATLLTLVVLPAIYSLMATKVKIKPSIAMILVLLSFGIVKTAPAQNTPVLTLDNCIEKAVQQNQSIQVGKLEISGNRALEKTAKDLPKTSFDTQFGRTQTYTNNDVTFSLGQSFAFPSLYKAQENLLKSHTASSEKRLNMTKNQVVAEVKSLYYQILLNTQLLKVVQQQDSLYQSAFKAASLRYQTGETNLLEKVSTETRLREIQNRIQSILSDEKSLYQSLSFLLNIPADFVIDNQTNMQKPLQLQITEVSNNPYLELLRQQIEVSQLQTKLEKERLKPDFKVGITNQSIERNYNQNFVQAGLNFPLFAKAQKARINAAGINEQIAKESLSLAEQQTAKQLQSLKIQLEKLRKSVQYYQSSAIPQANLMISTAHKSYQAGEIEYVEFVQSITQAWQIKEMYLSEVHNFNQVIINIETLVGHE</sequence>
<dbReference type="Gene3D" id="1.20.1600.10">
    <property type="entry name" value="Outer membrane efflux proteins (OEP)"/>
    <property type="match status" value="1"/>
</dbReference>
<feature type="transmembrane region" description="Helical" evidence="9">
    <location>
        <begin position="880"/>
        <end position="899"/>
    </location>
</feature>
<organism evidence="10 11">
    <name type="scientific">Flectobacillus roseus</name>
    <dbReference type="NCBI Taxonomy" id="502259"/>
    <lineage>
        <taxon>Bacteria</taxon>
        <taxon>Pseudomonadati</taxon>
        <taxon>Bacteroidota</taxon>
        <taxon>Cytophagia</taxon>
        <taxon>Cytophagales</taxon>
        <taxon>Flectobacillaceae</taxon>
        <taxon>Flectobacillus</taxon>
    </lineage>
</organism>
<evidence type="ECO:0000256" key="1">
    <source>
        <dbReference type="ARBA" id="ARBA00004651"/>
    </source>
</evidence>
<feature type="transmembrane region" description="Helical" evidence="9">
    <location>
        <begin position="1010"/>
        <end position="1033"/>
    </location>
</feature>
<keyword evidence="4" id="KW-1003">Cell membrane</keyword>
<keyword evidence="3" id="KW-0813">Transport</keyword>
<keyword evidence="6 9" id="KW-1133">Transmembrane helix</keyword>
<evidence type="ECO:0000256" key="7">
    <source>
        <dbReference type="ARBA" id="ARBA00023136"/>
    </source>
</evidence>
<feature type="transmembrane region" description="Helical" evidence="9">
    <location>
        <begin position="542"/>
        <end position="562"/>
    </location>
</feature>
<evidence type="ECO:0000256" key="3">
    <source>
        <dbReference type="ARBA" id="ARBA00022448"/>
    </source>
</evidence>
<feature type="transmembrane region" description="Helical" evidence="9">
    <location>
        <begin position="454"/>
        <end position="473"/>
    </location>
</feature>
<evidence type="ECO:0000256" key="2">
    <source>
        <dbReference type="ARBA" id="ARBA00010942"/>
    </source>
</evidence>
<dbReference type="PANTHER" id="PTHR32063">
    <property type="match status" value="1"/>
</dbReference>
<evidence type="ECO:0000256" key="8">
    <source>
        <dbReference type="SAM" id="Coils"/>
    </source>
</evidence>
<dbReference type="SUPFAM" id="SSF82866">
    <property type="entry name" value="Multidrug efflux transporter AcrB transmembrane domain"/>
    <property type="match status" value="2"/>
</dbReference>
<dbReference type="InterPro" id="IPR027463">
    <property type="entry name" value="AcrB_DN_DC_subdom"/>
</dbReference>
<feature type="transmembrane region" description="Helical" evidence="9">
    <location>
        <begin position="485"/>
        <end position="508"/>
    </location>
</feature>
<comment type="similarity">
    <text evidence="2">Belongs to the resistance-nodulation-cell division (RND) (TC 2.A.6) family.</text>
</comment>
<proteinExistence type="inferred from homology"/>
<dbReference type="PANTHER" id="PTHR32063:SF24">
    <property type="entry name" value="CATION EFFLUX SYSTEM (ACRB_ACRD_ACRF FAMILY)"/>
    <property type="match status" value="1"/>
</dbReference>
<feature type="transmembrane region" description="Helical" evidence="9">
    <location>
        <begin position="1045"/>
        <end position="1063"/>
    </location>
</feature>
<reference evidence="10 11" key="1">
    <citation type="submission" date="2023-05" db="EMBL/GenBank/DDBJ databases">
        <title>Novel species of genus Flectobacillus isolated from stream in China.</title>
        <authorList>
            <person name="Lu H."/>
        </authorList>
    </citation>
    <scope>NUCLEOTIDE SEQUENCE [LARGE SCALE GENOMIC DNA]</scope>
    <source>
        <strain evidence="10 11">KCTC 42575</strain>
    </source>
</reference>
<accession>A0ABT6Y982</accession>
<dbReference type="Pfam" id="PF00873">
    <property type="entry name" value="ACR_tran"/>
    <property type="match status" value="1"/>
</dbReference>
<comment type="subcellular location">
    <subcellularLocation>
        <location evidence="1">Cell membrane</location>
        <topology evidence="1">Multi-pass membrane protein</topology>
    </subcellularLocation>
</comment>
<dbReference type="InterPro" id="IPR004763">
    <property type="entry name" value="CusA-like"/>
</dbReference>
<dbReference type="Gene3D" id="3.30.70.1430">
    <property type="entry name" value="Multidrug efflux transporter AcrB pore domain"/>
    <property type="match status" value="2"/>
</dbReference>
<dbReference type="Gene3D" id="3.30.70.1440">
    <property type="entry name" value="Multidrug efflux transporter AcrB pore domain"/>
    <property type="match status" value="1"/>
</dbReference>
<dbReference type="PRINTS" id="PR00702">
    <property type="entry name" value="ACRIFLAVINRP"/>
</dbReference>
<feature type="transmembrane region" description="Helical" evidence="9">
    <location>
        <begin position="936"/>
        <end position="958"/>
    </location>
</feature>
<evidence type="ECO:0000256" key="6">
    <source>
        <dbReference type="ARBA" id="ARBA00022989"/>
    </source>
</evidence>
<dbReference type="NCBIfam" id="TIGR00914">
    <property type="entry name" value="2A0601"/>
    <property type="match status" value="1"/>
</dbReference>
<keyword evidence="11" id="KW-1185">Reference proteome</keyword>
<feature type="transmembrane region" description="Helical" evidence="9">
    <location>
        <begin position="344"/>
        <end position="360"/>
    </location>
</feature>
<evidence type="ECO:0000256" key="4">
    <source>
        <dbReference type="ARBA" id="ARBA00022475"/>
    </source>
</evidence>
<gene>
    <name evidence="10" type="ORF">QM524_13015</name>
</gene>
<evidence type="ECO:0000313" key="10">
    <source>
        <dbReference type="EMBL" id="MDI9860133.1"/>
    </source>
</evidence>
<dbReference type="SUPFAM" id="SSF82693">
    <property type="entry name" value="Multidrug efflux transporter AcrB pore domain, PN1, PN2, PC1 and PC2 subdomains"/>
    <property type="match status" value="2"/>
</dbReference>
<dbReference type="SUPFAM" id="SSF56954">
    <property type="entry name" value="Outer membrane efflux proteins (OEP)"/>
    <property type="match status" value="1"/>
</dbReference>
<dbReference type="RefSeq" id="WP_283344934.1">
    <property type="nucleotide sequence ID" value="NZ_JASHIF010000010.1"/>
</dbReference>
<feature type="coiled-coil region" evidence="8">
    <location>
        <begin position="1354"/>
        <end position="1381"/>
    </location>
</feature>
<dbReference type="Proteomes" id="UP001236507">
    <property type="component" value="Unassembled WGS sequence"/>
</dbReference>
<dbReference type="SUPFAM" id="SSF82714">
    <property type="entry name" value="Multidrug efflux transporter AcrB TolC docking domain, DN and DC subdomains"/>
    <property type="match status" value="2"/>
</dbReference>
<dbReference type="EMBL" id="JASHIF010000010">
    <property type="protein sequence ID" value="MDI9860133.1"/>
    <property type="molecule type" value="Genomic_DNA"/>
</dbReference>
<dbReference type="Gene3D" id="3.30.2090.10">
    <property type="entry name" value="Multidrug efflux transporter AcrB TolC docking domain, DN and DC subdomains"/>
    <property type="match status" value="2"/>
</dbReference>